<name>A0A8C0HBB7_CHEAB</name>
<evidence type="ECO:0000313" key="2">
    <source>
        <dbReference type="Ensembl" id="ENSCABP00000019536.1"/>
    </source>
</evidence>
<feature type="compositionally biased region" description="Acidic residues" evidence="1">
    <location>
        <begin position="19"/>
        <end position="30"/>
    </location>
</feature>
<feature type="compositionally biased region" description="Polar residues" evidence="1">
    <location>
        <begin position="38"/>
        <end position="47"/>
    </location>
</feature>
<organism evidence="2 3">
    <name type="scientific">Chelonoidis abingdonii</name>
    <name type="common">Abingdon island giant tortoise</name>
    <name type="synonym">Testudo abingdonii</name>
    <dbReference type="NCBI Taxonomy" id="106734"/>
    <lineage>
        <taxon>Eukaryota</taxon>
        <taxon>Metazoa</taxon>
        <taxon>Chordata</taxon>
        <taxon>Craniata</taxon>
        <taxon>Vertebrata</taxon>
        <taxon>Euteleostomi</taxon>
        <taxon>Archelosauria</taxon>
        <taxon>Testudinata</taxon>
        <taxon>Testudines</taxon>
        <taxon>Cryptodira</taxon>
        <taxon>Durocryptodira</taxon>
        <taxon>Testudinoidea</taxon>
        <taxon>Testudinidae</taxon>
        <taxon>Chelonoidis</taxon>
    </lineage>
</organism>
<protein>
    <submittedName>
        <fullName evidence="2">Uncharacterized protein</fullName>
    </submittedName>
</protein>
<reference evidence="2" key="1">
    <citation type="submission" date="2025-08" db="UniProtKB">
        <authorList>
            <consortium name="Ensembl"/>
        </authorList>
    </citation>
    <scope>IDENTIFICATION</scope>
</reference>
<reference evidence="2" key="2">
    <citation type="submission" date="2025-09" db="UniProtKB">
        <authorList>
            <consortium name="Ensembl"/>
        </authorList>
    </citation>
    <scope>IDENTIFICATION</scope>
</reference>
<dbReference type="Proteomes" id="UP000694404">
    <property type="component" value="Unplaced"/>
</dbReference>
<evidence type="ECO:0000313" key="3">
    <source>
        <dbReference type="Proteomes" id="UP000694404"/>
    </source>
</evidence>
<dbReference type="Ensembl" id="ENSCABT00000021412.1">
    <property type="protein sequence ID" value="ENSCABP00000019536.1"/>
    <property type="gene ID" value="ENSCABG00000014427.1"/>
</dbReference>
<keyword evidence="3" id="KW-1185">Reference proteome</keyword>
<proteinExistence type="predicted"/>
<evidence type="ECO:0000256" key="1">
    <source>
        <dbReference type="SAM" id="MobiDB-lite"/>
    </source>
</evidence>
<feature type="region of interest" description="Disordered" evidence="1">
    <location>
        <begin position="1"/>
        <end position="47"/>
    </location>
</feature>
<dbReference type="AlphaFoldDB" id="A0A8C0HBB7"/>
<sequence>MSRRALRRLRGEQRGQEPLEPEAETGEPESDGQRAGEDTQQQDQTVTKLQVPMNVQQYPHPLGIDHNYEEFFYSLFVGTGSSVPYWVSASVCDLWGPEFKQMKIPVTTEMSSVHLPKALHTWPD</sequence>
<accession>A0A8C0HBB7</accession>